<keyword evidence="6 7" id="KW-0472">Membrane</keyword>
<evidence type="ECO:0000256" key="4">
    <source>
        <dbReference type="ARBA" id="ARBA00022692"/>
    </source>
</evidence>
<keyword evidence="3" id="KW-1003">Cell membrane</keyword>
<evidence type="ECO:0000259" key="9">
    <source>
        <dbReference type="PROSITE" id="PS50928"/>
    </source>
</evidence>
<evidence type="ECO:0000256" key="7">
    <source>
        <dbReference type="RuleBase" id="RU363032"/>
    </source>
</evidence>
<evidence type="ECO:0000313" key="11">
    <source>
        <dbReference type="Proteomes" id="UP000603904"/>
    </source>
</evidence>
<sequence length="312" mass="33740">MTATSAGTAAGRRVPAADRPRRGRPARRWAILLFTAPFFTLFAAVVVAPLGYALWLSLFREQSSGLGFGGAESVFTGVDNYLRTLADEAFRHGFLVLTGYAALYIPLMLGGALVLALLLDSGAALLRRFFQLALFLPHVVPGVIAGLIWLYLYLPGISPIVAALRDHGIHWDFLGDRVVSSVVNVTVWEWTGYNMIIYFAALQAIPREVLEAATIDGARGVDVALRIKVPMIRGALVTTLIFTVIGSLQLFNEPVVMDGVSDGIVSTWTPNMYAYAEAFGRNDYGQAAAASIMLAVLAGLLSYVVTKWGNKK</sequence>
<evidence type="ECO:0000256" key="8">
    <source>
        <dbReference type="SAM" id="MobiDB-lite"/>
    </source>
</evidence>
<keyword evidence="2 7" id="KW-0813">Transport</keyword>
<feature type="domain" description="ABC transmembrane type-1" evidence="9">
    <location>
        <begin position="92"/>
        <end position="305"/>
    </location>
</feature>
<reference evidence="10 11" key="1">
    <citation type="submission" date="2021-01" db="EMBL/GenBank/DDBJ databases">
        <title>Whole genome shotgun sequence of Microbispora corallina NBRC 16416.</title>
        <authorList>
            <person name="Komaki H."/>
            <person name="Tamura T."/>
        </authorList>
    </citation>
    <scope>NUCLEOTIDE SEQUENCE [LARGE SCALE GENOMIC DNA]</scope>
    <source>
        <strain evidence="10 11">NBRC 16416</strain>
    </source>
</reference>
<dbReference type="PANTHER" id="PTHR43227">
    <property type="entry name" value="BLL4140 PROTEIN"/>
    <property type="match status" value="1"/>
</dbReference>
<comment type="subcellular location">
    <subcellularLocation>
        <location evidence="1 7">Cell membrane</location>
        <topology evidence="1 7">Multi-pass membrane protein</topology>
    </subcellularLocation>
</comment>
<keyword evidence="5 7" id="KW-1133">Transmembrane helix</keyword>
<evidence type="ECO:0000256" key="3">
    <source>
        <dbReference type="ARBA" id="ARBA00022475"/>
    </source>
</evidence>
<evidence type="ECO:0000256" key="1">
    <source>
        <dbReference type="ARBA" id="ARBA00004651"/>
    </source>
</evidence>
<evidence type="ECO:0000256" key="6">
    <source>
        <dbReference type="ARBA" id="ARBA00023136"/>
    </source>
</evidence>
<dbReference type="PROSITE" id="PS50928">
    <property type="entry name" value="ABC_TM1"/>
    <property type="match status" value="1"/>
</dbReference>
<dbReference type="Pfam" id="PF00528">
    <property type="entry name" value="BPD_transp_1"/>
    <property type="match status" value="1"/>
</dbReference>
<comment type="caution">
    <text evidence="10">The sequence shown here is derived from an EMBL/GenBank/DDBJ whole genome shotgun (WGS) entry which is preliminary data.</text>
</comment>
<dbReference type="Proteomes" id="UP000603904">
    <property type="component" value="Unassembled WGS sequence"/>
</dbReference>
<dbReference type="RefSeq" id="WP_204060483.1">
    <property type="nucleotide sequence ID" value="NZ_BAAAGP010000028.1"/>
</dbReference>
<feature type="transmembrane region" description="Helical" evidence="7">
    <location>
        <begin position="29"/>
        <end position="55"/>
    </location>
</feature>
<feature type="transmembrane region" description="Helical" evidence="7">
    <location>
        <begin position="132"/>
        <end position="154"/>
    </location>
</feature>
<accession>A0ABQ4G8H8</accession>
<keyword evidence="4 7" id="KW-0812">Transmembrane</keyword>
<feature type="transmembrane region" description="Helical" evidence="7">
    <location>
        <begin position="231"/>
        <end position="251"/>
    </location>
</feature>
<dbReference type="PANTHER" id="PTHR43227:SF8">
    <property type="entry name" value="DIACETYLCHITOBIOSE UPTAKE SYSTEM PERMEASE PROTEIN DASB"/>
    <property type="match status" value="1"/>
</dbReference>
<dbReference type="Gene3D" id="1.10.3720.10">
    <property type="entry name" value="MetI-like"/>
    <property type="match status" value="1"/>
</dbReference>
<dbReference type="InterPro" id="IPR050809">
    <property type="entry name" value="UgpAE/MalFG_permease"/>
</dbReference>
<feature type="transmembrane region" description="Helical" evidence="7">
    <location>
        <begin position="287"/>
        <end position="306"/>
    </location>
</feature>
<dbReference type="SUPFAM" id="SSF161098">
    <property type="entry name" value="MetI-like"/>
    <property type="match status" value="1"/>
</dbReference>
<proteinExistence type="inferred from homology"/>
<dbReference type="EMBL" id="BOOC01000038">
    <property type="protein sequence ID" value="GIH43363.1"/>
    <property type="molecule type" value="Genomic_DNA"/>
</dbReference>
<feature type="region of interest" description="Disordered" evidence="8">
    <location>
        <begin position="1"/>
        <end position="21"/>
    </location>
</feature>
<evidence type="ECO:0000313" key="10">
    <source>
        <dbReference type="EMBL" id="GIH43363.1"/>
    </source>
</evidence>
<feature type="compositionally biased region" description="Low complexity" evidence="8">
    <location>
        <begin position="1"/>
        <end position="14"/>
    </location>
</feature>
<name>A0ABQ4G8H8_9ACTN</name>
<dbReference type="InterPro" id="IPR000515">
    <property type="entry name" value="MetI-like"/>
</dbReference>
<gene>
    <name evidence="10" type="ORF">Mco01_63630</name>
</gene>
<evidence type="ECO:0000256" key="5">
    <source>
        <dbReference type="ARBA" id="ARBA00022989"/>
    </source>
</evidence>
<dbReference type="CDD" id="cd06261">
    <property type="entry name" value="TM_PBP2"/>
    <property type="match status" value="1"/>
</dbReference>
<dbReference type="InterPro" id="IPR035906">
    <property type="entry name" value="MetI-like_sf"/>
</dbReference>
<comment type="similarity">
    <text evidence="7">Belongs to the binding-protein-dependent transport system permease family.</text>
</comment>
<evidence type="ECO:0000256" key="2">
    <source>
        <dbReference type="ARBA" id="ARBA00022448"/>
    </source>
</evidence>
<keyword evidence="11" id="KW-1185">Reference proteome</keyword>
<feature type="transmembrane region" description="Helical" evidence="7">
    <location>
        <begin position="101"/>
        <end position="120"/>
    </location>
</feature>
<protein>
    <submittedName>
        <fullName evidence="10">Sugar ABC transporter permease</fullName>
    </submittedName>
</protein>
<organism evidence="10 11">
    <name type="scientific">Microbispora corallina</name>
    <dbReference type="NCBI Taxonomy" id="83302"/>
    <lineage>
        <taxon>Bacteria</taxon>
        <taxon>Bacillati</taxon>
        <taxon>Actinomycetota</taxon>
        <taxon>Actinomycetes</taxon>
        <taxon>Streptosporangiales</taxon>
        <taxon>Streptosporangiaceae</taxon>
        <taxon>Microbispora</taxon>
    </lineage>
</organism>